<evidence type="ECO:0000313" key="2">
    <source>
        <dbReference type="Proteomes" id="UP001314229"/>
    </source>
</evidence>
<evidence type="ECO:0000313" key="1">
    <source>
        <dbReference type="EMBL" id="CAK6981093.1"/>
    </source>
</evidence>
<comment type="caution">
    <text evidence="1">The sequence shown here is derived from an EMBL/GenBank/DDBJ whole genome shotgun (WGS) entry which is preliminary data.</text>
</comment>
<sequence>MASTSQTKMYDVHLMSNLDDHSRRVLGHTLLPEFVRPGKPTAERIAVEYLLAQSDRGNLLSPPGNEIGATLTDVPLEDQDEECHDVTIPCASDIDSSQRQSSQYNVMNNVGAQLQCHSEKSIFIFESDFKCQVNKIDLLLPSKVLQMIVTNLRNRPVSSTNSLMESMRETVLSLYHNLITSSKKFPFIPYRGFFCCSVLSTAFKHIEQEHNF</sequence>
<reference evidence="1 2" key="1">
    <citation type="submission" date="2024-01" db="EMBL/GenBank/DDBJ databases">
        <authorList>
            <person name="Alioto T."/>
            <person name="Alioto T."/>
            <person name="Gomez Garrido J."/>
        </authorList>
    </citation>
    <scope>NUCLEOTIDE SEQUENCE [LARGE SCALE GENOMIC DNA]</scope>
</reference>
<proteinExistence type="predicted"/>
<protein>
    <submittedName>
        <fullName evidence="1">Uncharacterized protein LOC111847890</fullName>
    </submittedName>
</protein>
<keyword evidence="2" id="KW-1185">Reference proteome</keyword>
<dbReference type="AlphaFoldDB" id="A0AAV1QCB4"/>
<gene>
    <name evidence="1" type="ORF">FSCOSCO3_A030079</name>
</gene>
<dbReference type="Proteomes" id="UP001314229">
    <property type="component" value="Unassembled WGS sequence"/>
</dbReference>
<dbReference type="EMBL" id="CAWUFR010000770">
    <property type="protein sequence ID" value="CAK6981093.1"/>
    <property type="molecule type" value="Genomic_DNA"/>
</dbReference>
<accession>A0AAV1QCB4</accession>
<organism evidence="1 2">
    <name type="scientific">Scomber scombrus</name>
    <name type="common">Atlantic mackerel</name>
    <name type="synonym">Scomber vernalis</name>
    <dbReference type="NCBI Taxonomy" id="13677"/>
    <lineage>
        <taxon>Eukaryota</taxon>
        <taxon>Metazoa</taxon>
        <taxon>Chordata</taxon>
        <taxon>Craniata</taxon>
        <taxon>Vertebrata</taxon>
        <taxon>Euteleostomi</taxon>
        <taxon>Actinopterygii</taxon>
        <taxon>Neopterygii</taxon>
        <taxon>Teleostei</taxon>
        <taxon>Neoteleostei</taxon>
        <taxon>Acanthomorphata</taxon>
        <taxon>Pelagiaria</taxon>
        <taxon>Scombriformes</taxon>
        <taxon>Scombridae</taxon>
        <taxon>Scomber</taxon>
    </lineage>
</organism>
<name>A0AAV1QCB4_SCOSC</name>